<dbReference type="InterPro" id="IPR022284">
    <property type="entry name" value="GPAT/DHAPAT"/>
</dbReference>
<reference evidence="2" key="2">
    <citation type="submission" date="2025-09" db="UniProtKB">
        <authorList>
            <consortium name="Ensembl"/>
        </authorList>
    </citation>
    <scope>IDENTIFICATION</scope>
</reference>
<accession>A0A3B4WRH4</accession>
<evidence type="ECO:0000313" key="2">
    <source>
        <dbReference type="Ensembl" id="ENSSLDP00000006906.1"/>
    </source>
</evidence>
<evidence type="ECO:0000256" key="1">
    <source>
        <dbReference type="SAM" id="Phobius"/>
    </source>
</evidence>
<evidence type="ECO:0000313" key="3">
    <source>
        <dbReference type="Proteomes" id="UP000261360"/>
    </source>
</evidence>
<dbReference type="GO" id="GO:0034587">
    <property type="term" value="P:piRNA processing"/>
    <property type="evidence" value="ECO:0007669"/>
    <property type="project" value="TreeGrafter"/>
</dbReference>
<name>A0A3B4WRH4_SERLL</name>
<dbReference type="GO" id="GO:0031966">
    <property type="term" value="C:mitochondrial membrane"/>
    <property type="evidence" value="ECO:0007669"/>
    <property type="project" value="TreeGrafter"/>
</dbReference>
<dbReference type="GO" id="GO:0006072">
    <property type="term" value="P:glycerol-3-phosphate metabolic process"/>
    <property type="evidence" value="ECO:0007669"/>
    <property type="project" value="TreeGrafter"/>
</dbReference>
<keyword evidence="1" id="KW-1133">Transmembrane helix</keyword>
<keyword evidence="1" id="KW-0472">Membrane</keyword>
<dbReference type="GO" id="GO:0008654">
    <property type="term" value="P:phospholipid biosynthetic process"/>
    <property type="evidence" value="ECO:0007669"/>
    <property type="project" value="TreeGrafter"/>
</dbReference>
<organism evidence="2 3">
    <name type="scientific">Seriola lalandi dorsalis</name>
    <dbReference type="NCBI Taxonomy" id="1841481"/>
    <lineage>
        <taxon>Eukaryota</taxon>
        <taxon>Metazoa</taxon>
        <taxon>Chordata</taxon>
        <taxon>Craniata</taxon>
        <taxon>Vertebrata</taxon>
        <taxon>Euteleostomi</taxon>
        <taxon>Actinopterygii</taxon>
        <taxon>Neopterygii</taxon>
        <taxon>Teleostei</taxon>
        <taxon>Neoteleostei</taxon>
        <taxon>Acanthomorphata</taxon>
        <taxon>Carangaria</taxon>
        <taxon>Carangiformes</taxon>
        <taxon>Carangidae</taxon>
        <taxon>Seriola</taxon>
    </lineage>
</organism>
<protein>
    <submittedName>
        <fullName evidence="2">Glycerol-3-phosphate acyltransferase 2, mitochondrial</fullName>
    </submittedName>
</protein>
<dbReference type="GO" id="GO:0019432">
    <property type="term" value="P:triglyceride biosynthetic process"/>
    <property type="evidence" value="ECO:0007669"/>
    <property type="project" value="TreeGrafter"/>
</dbReference>
<dbReference type="PANTHER" id="PTHR12563">
    <property type="entry name" value="GLYCEROL-3-PHOSPHATE ACYLTRANSFERASE"/>
    <property type="match status" value="1"/>
</dbReference>
<dbReference type="PANTHER" id="PTHR12563:SF15">
    <property type="entry name" value="GLYCEROL-3-PHOSPHATE ACYLTRANSFERASE 2, MITOCHONDRIAL"/>
    <property type="match status" value="1"/>
</dbReference>
<dbReference type="Proteomes" id="UP000261360">
    <property type="component" value="Unplaced"/>
</dbReference>
<dbReference type="Ensembl" id="ENSSLDT00000007130.1">
    <property type="protein sequence ID" value="ENSSLDP00000006906.1"/>
    <property type="gene ID" value="ENSSLDG00000005415.1"/>
</dbReference>
<dbReference type="GeneTree" id="ENSGT00520000055570"/>
<proteinExistence type="predicted"/>
<dbReference type="AlphaFoldDB" id="A0A3B4WRH4"/>
<dbReference type="GO" id="GO:0004366">
    <property type="term" value="F:glycerol-3-phosphate O-acyltransferase activity"/>
    <property type="evidence" value="ECO:0007669"/>
    <property type="project" value="TreeGrafter"/>
</dbReference>
<keyword evidence="3" id="KW-1185">Reference proteome</keyword>
<reference evidence="2" key="1">
    <citation type="submission" date="2025-08" db="UniProtKB">
        <authorList>
            <consortium name="Ensembl"/>
        </authorList>
    </citation>
    <scope>IDENTIFICATION</scope>
</reference>
<feature type="transmembrane region" description="Helical" evidence="1">
    <location>
        <begin position="127"/>
        <end position="147"/>
    </location>
</feature>
<keyword evidence="1" id="KW-0812">Transmembrane</keyword>
<dbReference type="GO" id="GO:0006631">
    <property type="term" value="P:fatty acid metabolic process"/>
    <property type="evidence" value="ECO:0007669"/>
    <property type="project" value="TreeGrafter"/>
</dbReference>
<sequence>PTLPCKGPEDKRNFLSWELKIKKKLRTVPPCLGKFRPVVGQCCHQCTPDSLRKKLGQNSSLGFHNLLSVNETQTRYRGWLVRRVCCALFVSGCKVYASPVSNRLERVCQSNRYLRGKRRGVEMPEEIIYFSSSFFLLSIQLFSYYPFLTRCVSWVMLKMFASVFGSIEVNLNHLPDLHKGSLLVYVHVRQSIMDCALIPLVLFCHNLRVPYTVCPLQVNSSSLRSILQKVGVVLLPPAVLTEQEAEKDSLFSPVMTSLVRELLHEGQVISVGVSAESGRGGQWLARIRQLIKEGSVPDVSLVPVGISYDCVPKTNIQVDVSSTVLQWLWSVLWGRPGGSVRIHLAQPFSLKEMCESGRCRVDEWLPLQDLHLCTNLYAQVSVDTVYEQKTMGFTFGLYGFMLTSDFRAKLLHPSPLQGVSASVLCRDVSWLTEELLFRNKDVGFGGTLVEVVHYSLSLLAPHLIMAAVPSRKDPFIVARPSLAAILHLTLQAQIVTHAFILEAVGACAVSAMLCEVVRGDMEFDVVLCQSELTERALQLCHLLPPGFVPPCQSSQSFALDAVDSLVRCGILIMEEIQGDVPICDFWKKEGSLTWTSTDDPYHSDSDCEEQDLRSFKIGQPSQCPEMLFFLCSMLAGHLRALCWTVTGLDLIDTPLPGKCSASLQGYDSYLFLVLSEERQKGGVFLGIGSLFQLSENRQKLHRFISQYLYN</sequence>